<dbReference type="NCBIfam" id="TIGR00078">
    <property type="entry name" value="nadC"/>
    <property type="match status" value="1"/>
</dbReference>
<comment type="function">
    <text evidence="1">Involved in the catabolism of quinolinic acid (QA).</text>
</comment>
<dbReference type="PANTHER" id="PTHR32179">
    <property type="entry name" value="NICOTINATE-NUCLEOTIDE PYROPHOSPHORYLASE [CARBOXYLATING]"/>
    <property type="match status" value="1"/>
</dbReference>
<feature type="domain" description="Quinolinate phosphoribosyl transferase N-terminal" evidence="13">
    <location>
        <begin position="28"/>
        <end position="112"/>
    </location>
</feature>
<dbReference type="PANTHER" id="PTHR32179:SF3">
    <property type="entry name" value="NICOTINATE-NUCLEOTIDE PYROPHOSPHORYLASE [CARBOXYLATING]"/>
    <property type="match status" value="1"/>
</dbReference>
<evidence type="ECO:0000256" key="10">
    <source>
        <dbReference type="ARBA" id="ARBA00047445"/>
    </source>
</evidence>
<dbReference type="InterPro" id="IPR013785">
    <property type="entry name" value="Aldolase_TIM"/>
</dbReference>
<gene>
    <name evidence="14" type="ORF">METZ01_LOCUS151503</name>
</gene>
<dbReference type="InterPro" id="IPR002638">
    <property type="entry name" value="Quinolinate_PRibosylTrfase_C"/>
</dbReference>
<evidence type="ECO:0000256" key="1">
    <source>
        <dbReference type="ARBA" id="ARBA00003237"/>
    </source>
</evidence>
<comment type="pathway">
    <text evidence="2">Cofactor biosynthesis; NAD(+) biosynthesis; nicotinate D-ribonucleotide from quinolinate: step 1/1.</text>
</comment>
<dbReference type="InterPro" id="IPR037128">
    <property type="entry name" value="Quinolinate_PRibosylTase_N_sf"/>
</dbReference>
<keyword evidence="6" id="KW-0662">Pyridine nucleotide biosynthesis</keyword>
<dbReference type="Gene3D" id="3.20.20.70">
    <property type="entry name" value="Aldolase class I"/>
    <property type="match status" value="1"/>
</dbReference>
<evidence type="ECO:0000256" key="5">
    <source>
        <dbReference type="ARBA" id="ARBA00011944"/>
    </source>
</evidence>
<accession>A0A382AB69</accession>
<evidence type="ECO:0000256" key="11">
    <source>
        <dbReference type="ARBA" id="ARBA00069173"/>
    </source>
</evidence>
<evidence type="ECO:0000256" key="6">
    <source>
        <dbReference type="ARBA" id="ARBA00022642"/>
    </source>
</evidence>
<evidence type="ECO:0000256" key="3">
    <source>
        <dbReference type="ARBA" id="ARBA00009400"/>
    </source>
</evidence>
<name>A0A382AB69_9ZZZZ</name>
<comment type="similarity">
    <text evidence="3">Belongs to the NadC/ModD family.</text>
</comment>
<dbReference type="Gene3D" id="3.90.1170.20">
    <property type="entry name" value="Quinolinate phosphoribosyl transferase, N-terminal domain"/>
    <property type="match status" value="1"/>
</dbReference>
<evidence type="ECO:0000256" key="2">
    <source>
        <dbReference type="ARBA" id="ARBA00004893"/>
    </source>
</evidence>
<dbReference type="UniPathway" id="UPA00253">
    <property type="reaction ID" value="UER00331"/>
</dbReference>
<dbReference type="PIRSF" id="PIRSF006250">
    <property type="entry name" value="NadC_ModD"/>
    <property type="match status" value="1"/>
</dbReference>
<dbReference type="GO" id="GO:0004514">
    <property type="term" value="F:nicotinate-nucleotide diphosphorylase (carboxylating) activity"/>
    <property type="evidence" value="ECO:0007669"/>
    <property type="project" value="UniProtKB-EC"/>
</dbReference>
<organism evidence="14">
    <name type="scientific">marine metagenome</name>
    <dbReference type="NCBI Taxonomy" id="408172"/>
    <lineage>
        <taxon>unclassified sequences</taxon>
        <taxon>metagenomes</taxon>
        <taxon>ecological metagenomes</taxon>
    </lineage>
</organism>
<evidence type="ECO:0000313" key="14">
    <source>
        <dbReference type="EMBL" id="SVA98649.1"/>
    </source>
</evidence>
<evidence type="ECO:0000256" key="4">
    <source>
        <dbReference type="ARBA" id="ARBA00011218"/>
    </source>
</evidence>
<feature type="non-terminal residue" evidence="14">
    <location>
        <position position="1"/>
    </location>
</feature>
<dbReference type="Pfam" id="PF01729">
    <property type="entry name" value="QRPTase_C"/>
    <property type="match status" value="1"/>
</dbReference>
<comment type="catalytic activity">
    <reaction evidence="10">
        <text>nicotinate beta-D-ribonucleotide + CO2 + diphosphate = quinolinate + 5-phospho-alpha-D-ribose 1-diphosphate + 2 H(+)</text>
        <dbReference type="Rhea" id="RHEA:12733"/>
        <dbReference type="ChEBI" id="CHEBI:15378"/>
        <dbReference type="ChEBI" id="CHEBI:16526"/>
        <dbReference type="ChEBI" id="CHEBI:29959"/>
        <dbReference type="ChEBI" id="CHEBI:33019"/>
        <dbReference type="ChEBI" id="CHEBI:57502"/>
        <dbReference type="ChEBI" id="CHEBI:58017"/>
        <dbReference type="EC" id="2.4.2.19"/>
    </reaction>
</comment>
<dbReference type="CDD" id="cd01572">
    <property type="entry name" value="QPRTase"/>
    <property type="match status" value="1"/>
</dbReference>
<sequence>VSQIRINKNFINNVVKLALNEDLYPSGDITSDLIKNNIKKKTKLISNQNGIVGGLEFAKQTFKLIDKKIKFKLKKKEGSSIKKGDLIAIIEGNIKNILIGERVALNFISHISGVATKTNKFVKLVGKKCKICCTRKTIPNMRVIQKYAVKLGGGTNHRFNLSDEYLIKDNHIASSDIRTLVALAIKNKKGKKITVEVDGLKQLKKILGLKFNTILFDNMSIKNLKAGVKLAKKYYKTEASGNINLKSIKKVATTGIDRISIGSITHSAPAVDLKLEI</sequence>
<dbReference type="GO" id="GO:0005737">
    <property type="term" value="C:cytoplasm"/>
    <property type="evidence" value="ECO:0007669"/>
    <property type="project" value="TreeGrafter"/>
</dbReference>
<dbReference type="SUPFAM" id="SSF51690">
    <property type="entry name" value="Nicotinate/Quinolinate PRTase C-terminal domain-like"/>
    <property type="match status" value="1"/>
</dbReference>
<dbReference type="FunFam" id="3.20.20.70:FF:000030">
    <property type="entry name" value="Nicotinate-nucleotide pyrophosphorylase, carboxylating"/>
    <property type="match status" value="1"/>
</dbReference>
<keyword evidence="7" id="KW-0328">Glycosyltransferase</keyword>
<evidence type="ECO:0000259" key="13">
    <source>
        <dbReference type="Pfam" id="PF02749"/>
    </source>
</evidence>
<dbReference type="InterPro" id="IPR027277">
    <property type="entry name" value="NadC/ModD"/>
</dbReference>
<proteinExistence type="inferred from homology"/>
<feature type="domain" description="Quinolinate phosphoribosyl transferase C-terminal" evidence="12">
    <location>
        <begin position="114"/>
        <end position="276"/>
    </location>
</feature>
<evidence type="ECO:0000256" key="8">
    <source>
        <dbReference type="ARBA" id="ARBA00022679"/>
    </source>
</evidence>
<dbReference type="EMBL" id="UINC01024631">
    <property type="protein sequence ID" value="SVA98649.1"/>
    <property type="molecule type" value="Genomic_DNA"/>
</dbReference>
<dbReference type="GO" id="GO:0009435">
    <property type="term" value="P:NAD+ biosynthetic process"/>
    <property type="evidence" value="ECO:0007669"/>
    <property type="project" value="UniProtKB-UniPathway"/>
</dbReference>
<dbReference type="SUPFAM" id="SSF54675">
    <property type="entry name" value="Nicotinate/Quinolinate PRTase N-terminal domain-like"/>
    <property type="match status" value="1"/>
</dbReference>
<evidence type="ECO:0000256" key="7">
    <source>
        <dbReference type="ARBA" id="ARBA00022676"/>
    </source>
</evidence>
<dbReference type="Pfam" id="PF02749">
    <property type="entry name" value="QRPTase_N"/>
    <property type="match status" value="1"/>
</dbReference>
<evidence type="ECO:0000259" key="12">
    <source>
        <dbReference type="Pfam" id="PF01729"/>
    </source>
</evidence>
<dbReference type="InterPro" id="IPR022412">
    <property type="entry name" value="Quinolinate_PRibosylTrfase_N"/>
</dbReference>
<dbReference type="InterPro" id="IPR036068">
    <property type="entry name" value="Nicotinate_pribotase-like_C"/>
</dbReference>
<reference evidence="14" key="1">
    <citation type="submission" date="2018-05" db="EMBL/GenBank/DDBJ databases">
        <authorList>
            <person name="Lanie J.A."/>
            <person name="Ng W.-L."/>
            <person name="Kazmierczak K.M."/>
            <person name="Andrzejewski T.M."/>
            <person name="Davidsen T.M."/>
            <person name="Wayne K.J."/>
            <person name="Tettelin H."/>
            <person name="Glass J.I."/>
            <person name="Rusch D."/>
            <person name="Podicherti R."/>
            <person name="Tsui H.-C.T."/>
            <person name="Winkler M.E."/>
        </authorList>
    </citation>
    <scope>NUCLEOTIDE SEQUENCE</scope>
</reference>
<keyword evidence="8" id="KW-0808">Transferase</keyword>
<dbReference type="FunFam" id="3.90.1170.20:FF:000001">
    <property type="entry name" value="Nicotinate-nucleotide diphosphorylase (Carboxylating)"/>
    <property type="match status" value="1"/>
</dbReference>
<dbReference type="InterPro" id="IPR004393">
    <property type="entry name" value="NadC"/>
</dbReference>
<comment type="subunit">
    <text evidence="4">Hexamer formed by 3 homodimers.</text>
</comment>
<dbReference type="EC" id="2.4.2.19" evidence="5"/>
<dbReference type="AlphaFoldDB" id="A0A382AB69"/>
<dbReference type="GO" id="GO:0034213">
    <property type="term" value="P:quinolinate catabolic process"/>
    <property type="evidence" value="ECO:0007669"/>
    <property type="project" value="TreeGrafter"/>
</dbReference>
<protein>
    <recommendedName>
        <fullName evidence="11">Probable nicotinate-nucleotide pyrophosphorylase [carboxylating]</fullName>
        <ecNumber evidence="5">2.4.2.19</ecNumber>
    </recommendedName>
    <alternativeName>
        <fullName evidence="9">Quinolinate phosphoribosyltransferase [decarboxylating]</fullName>
    </alternativeName>
</protein>
<evidence type="ECO:0000256" key="9">
    <source>
        <dbReference type="ARBA" id="ARBA00033102"/>
    </source>
</evidence>